<dbReference type="SMART" id="SM00388">
    <property type="entry name" value="HisKA"/>
    <property type="match status" value="1"/>
</dbReference>
<dbReference type="InterPro" id="IPR003661">
    <property type="entry name" value="HisK_dim/P_dom"/>
</dbReference>
<feature type="domain" description="Histidine kinase" evidence="15">
    <location>
        <begin position="456"/>
        <end position="657"/>
    </location>
</feature>
<evidence type="ECO:0000256" key="13">
    <source>
        <dbReference type="ARBA" id="ARBA00023136"/>
    </source>
</evidence>
<dbReference type="InterPro" id="IPR036097">
    <property type="entry name" value="HisK_dim/P_sf"/>
</dbReference>
<evidence type="ECO:0000313" key="17">
    <source>
        <dbReference type="EMBL" id="MCQ5060561.1"/>
    </source>
</evidence>
<dbReference type="Gene3D" id="6.10.340.10">
    <property type="match status" value="1"/>
</dbReference>
<evidence type="ECO:0000256" key="5">
    <source>
        <dbReference type="ARBA" id="ARBA00022553"/>
    </source>
</evidence>
<comment type="caution">
    <text evidence="17">The sequence shown here is derived from an EMBL/GenBank/DDBJ whole genome shotgun (WGS) entry which is preliminary data.</text>
</comment>
<evidence type="ECO:0000256" key="4">
    <source>
        <dbReference type="ARBA" id="ARBA00022475"/>
    </source>
</evidence>
<dbReference type="EC" id="2.7.13.3" evidence="3"/>
<dbReference type="SUPFAM" id="SSF158472">
    <property type="entry name" value="HAMP domain-like"/>
    <property type="match status" value="1"/>
</dbReference>
<feature type="domain" description="HAMP" evidence="16">
    <location>
        <begin position="382"/>
        <end position="434"/>
    </location>
</feature>
<dbReference type="PROSITE" id="PS50109">
    <property type="entry name" value="HIS_KIN"/>
    <property type="match status" value="1"/>
</dbReference>
<evidence type="ECO:0000256" key="1">
    <source>
        <dbReference type="ARBA" id="ARBA00000085"/>
    </source>
</evidence>
<dbReference type="GO" id="GO:0005524">
    <property type="term" value="F:ATP binding"/>
    <property type="evidence" value="ECO:0007669"/>
    <property type="project" value="UniProtKB-KW"/>
</dbReference>
<evidence type="ECO:0000256" key="8">
    <source>
        <dbReference type="ARBA" id="ARBA00022741"/>
    </source>
</evidence>
<dbReference type="InterPro" id="IPR003660">
    <property type="entry name" value="HAMP_dom"/>
</dbReference>
<dbReference type="Pfam" id="PF00512">
    <property type="entry name" value="HisKA"/>
    <property type="match status" value="1"/>
</dbReference>
<dbReference type="Proteomes" id="UP001204814">
    <property type="component" value="Unassembled WGS sequence"/>
</dbReference>
<dbReference type="Gene3D" id="1.10.287.130">
    <property type="match status" value="1"/>
</dbReference>
<keyword evidence="10" id="KW-0067">ATP-binding</keyword>
<dbReference type="SUPFAM" id="SSF47384">
    <property type="entry name" value="Homodimeric domain of signal transducing histidine kinase"/>
    <property type="match status" value="1"/>
</dbReference>
<evidence type="ECO:0000313" key="18">
    <source>
        <dbReference type="Proteomes" id="UP001204814"/>
    </source>
</evidence>
<dbReference type="RefSeq" id="WP_117346926.1">
    <property type="nucleotide sequence ID" value="NZ_JAJDKX010000001.1"/>
</dbReference>
<dbReference type="GO" id="GO:0005886">
    <property type="term" value="C:plasma membrane"/>
    <property type="evidence" value="ECO:0007669"/>
    <property type="project" value="UniProtKB-SubCell"/>
</dbReference>
<keyword evidence="8" id="KW-0547">Nucleotide-binding</keyword>
<evidence type="ECO:0000256" key="7">
    <source>
        <dbReference type="ARBA" id="ARBA00022692"/>
    </source>
</evidence>
<dbReference type="Gene3D" id="3.30.565.10">
    <property type="entry name" value="Histidine kinase-like ATPase, C-terminal domain"/>
    <property type="match status" value="1"/>
</dbReference>
<keyword evidence="7 14" id="KW-0812">Transmembrane</keyword>
<dbReference type="GO" id="GO:0000155">
    <property type="term" value="F:phosphorelay sensor kinase activity"/>
    <property type="evidence" value="ECO:0007669"/>
    <property type="project" value="InterPro"/>
</dbReference>
<evidence type="ECO:0000256" key="11">
    <source>
        <dbReference type="ARBA" id="ARBA00022989"/>
    </source>
</evidence>
<evidence type="ECO:0000256" key="3">
    <source>
        <dbReference type="ARBA" id="ARBA00012438"/>
    </source>
</evidence>
<dbReference type="CDD" id="cd06225">
    <property type="entry name" value="HAMP"/>
    <property type="match status" value="1"/>
</dbReference>
<keyword evidence="13 14" id="KW-0472">Membrane</keyword>
<feature type="transmembrane region" description="Helical" evidence="14">
    <location>
        <begin position="363"/>
        <end position="383"/>
    </location>
</feature>
<evidence type="ECO:0000259" key="16">
    <source>
        <dbReference type="PROSITE" id="PS50885"/>
    </source>
</evidence>
<keyword evidence="12" id="KW-0902">Two-component regulatory system</keyword>
<evidence type="ECO:0000256" key="6">
    <source>
        <dbReference type="ARBA" id="ARBA00022679"/>
    </source>
</evidence>
<evidence type="ECO:0000256" key="10">
    <source>
        <dbReference type="ARBA" id="ARBA00022840"/>
    </source>
</evidence>
<comment type="subcellular location">
    <subcellularLocation>
        <location evidence="2">Cell membrane</location>
        <topology evidence="2">Multi-pass membrane protein</topology>
    </subcellularLocation>
</comment>
<evidence type="ECO:0000256" key="9">
    <source>
        <dbReference type="ARBA" id="ARBA00022777"/>
    </source>
</evidence>
<dbReference type="SUPFAM" id="SSF55874">
    <property type="entry name" value="ATPase domain of HSP90 chaperone/DNA topoisomerase II/histidine kinase"/>
    <property type="match status" value="1"/>
</dbReference>
<dbReference type="SMART" id="SM00304">
    <property type="entry name" value="HAMP"/>
    <property type="match status" value="1"/>
</dbReference>
<dbReference type="InterPro" id="IPR003594">
    <property type="entry name" value="HATPase_dom"/>
</dbReference>
<keyword evidence="9 17" id="KW-0418">Kinase</keyword>
<dbReference type="InterPro" id="IPR050398">
    <property type="entry name" value="HssS/ArlS-like"/>
</dbReference>
<dbReference type="AlphaFoldDB" id="A0AAP2UGS0"/>
<accession>A0AAP2UGS0</accession>
<protein>
    <recommendedName>
        <fullName evidence="3">histidine kinase</fullName>
        <ecNumber evidence="3">2.7.13.3</ecNumber>
    </recommendedName>
</protein>
<organism evidence="17 18">
    <name type="scientific">Faecalibacillus intestinalis</name>
    <dbReference type="NCBI Taxonomy" id="1982626"/>
    <lineage>
        <taxon>Bacteria</taxon>
        <taxon>Bacillati</taxon>
        <taxon>Bacillota</taxon>
        <taxon>Erysipelotrichia</taxon>
        <taxon>Erysipelotrichales</taxon>
        <taxon>Coprobacillaceae</taxon>
        <taxon>Faecalibacillus</taxon>
    </lineage>
</organism>
<evidence type="ECO:0000256" key="12">
    <source>
        <dbReference type="ARBA" id="ARBA00023012"/>
    </source>
</evidence>
<proteinExistence type="predicted"/>
<dbReference type="InterPro" id="IPR005467">
    <property type="entry name" value="His_kinase_dom"/>
</dbReference>
<sequence length="657" mass="76201">MKRIRSIQFKVFICLFISFMVVFGYVVKNKYDRSFNELLYYSQSSTSDDYINYCTAISNKNGEYREFDLDKIKQGLSELPKDDSTKIYLLDTYGNPIEQYGYEKDDHLLIVHDPFVEINESDVDTDYSDDFYDARYYIDLSSLSSEQYQLLIETIKDVEKKEYDDIHLYFEGKIEELKNFKDTSQSTYNAKNRYYKVKPTFIHYNTDIFGQKKENTVEAFYEAYVENGEVHLKKNEEEAYGDTRVSTSKINELSKKAVNEHFSNVYAGLATFLDDVSIDSNSQTAIKKTNEIATSLKKGTLTYASFTKILDNYSYSVLLLPLDEHHGYVEGQEPAPNALIAVFYDFQSGGRNQLRNDLFKGNFPLLLGGFLFIVLFSYLISYMTTRRIKEIDRVAMEITNNNFEGVLDTKGHDELSSLSSHINTMSSNLKRNIDALNLEIDQVKKMEQLRKEFIAQFTHEIKTPLAIINGNIDLLENVDDEDKKAKYIEVINKEISVINDLVLQMLDLSKLEAKAITLDKKEIDLRELSEDIIDDYEQLLMDKKLKIEIQGEDVLIVGDRKRIEMVIQNYLSNAIKHAFINSTIKIKIKENEFSIENKGKQIDENRMDSIWESFVSDDQKGTGLGLAIVRNILELHEMSYGVYNLQGGVEFYFRWKK</sequence>
<dbReference type="InterPro" id="IPR036890">
    <property type="entry name" value="HATPase_C_sf"/>
</dbReference>
<comment type="catalytic activity">
    <reaction evidence="1">
        <text>ATP + protein L-histidine = ADP + protein N-phospho-L-histidine.</text>
        <dbReference type="EC" id="2.7.13.3"/>
    </reaction>
</comment>
<evidence type="ECO:0000256" key="2">
    <source>
        <dbReference type="ARBA" id="ARBA00004651"/>
    </source>
</evidence>
<keyword evidence="6" id="KW-0808">Transferase</keyword>
<evidence type="ECO:0000259" key="15">
    <source>
        <dbReference type="PROSITE" id="PS50109"/>
    </source>
</evidence>
<dbReference type="PANTHER" id="PTHR45528">
    <property type="entry name" value="SENSOR HISTIDINE KINASE CPXA"/>
    <property type="match status" value="1"/>
</dbReference>
<reference evidence="17" key="1">
    <citation type="submission" date="2022-06" db="EMBL/GenBank/DDBJ databases">
        <title>Isolation of gut microbiota from human fecal samples.</title>
        <authorList>
            <person name="Pamer E.G."/>
            <person name="Barat B."/>
            <person name="Waligurski E."/>
            <person name="Medina S."/>
            <person name="Paddock L."/>
            <person name="Mostad J."/>
        </authorList>
    </citation>
    <scope>NUCLEOTIDE SEQUENCE</scope>
    <source>
        <strain evidence="17">DFI.6.24</strain>
    </source>
</reference>
<gene>
    <name evidence="17" type="ORF">NE542_01710</name>
</gene>
<feature type="transmembrane region" description="Helical" evidence="14">
    <location>
        <begin position="7"/>
        <end position="27"/>
    </location>
</feature>
<keyword evidence="11 14" id="KW-1133">Transmembrane helix</keyword>
<keyword evidence="4" id="KW-1003">Cell membrane</keyword>
<keyword evidence="5" id="KW-0597">Phosphoprotein</keyword>
<dbReference type="PROSITE" id="PS50885">
    <property type="entry name" value="HAMP"/>
    <property type="match status" value="1"/>
</dbReference>
<dbReference type="SMART" id="SM00387">
    <property type="entry name" value="HATPase_c"/>
    <property type="match status" value="1"/>
</dbReference>
<name>A0AAP2UGS0_9FIRM</name>
<dbReference type="PANTHER" id="PTHR45528:SF1">
    <property type="entry name" value="SENSOR HISTIDINE KINASE CPXA"/>
    <property type="match status" value="1"/>
</dbReference>
<evidence type="ECO:0000256" key="14">
    <source>
        <dbReference type="SAM" id="Phobius"/>
    </source>
</evidence>
<dbReference type="CDD" id="cd00082">
    <property type="entry name" value="HisKA"/>
    <property type="match status" value="1"/>
</dbReference>
<dbReference type="Pfam" id="PF00672">
    <property type="entry name" value="HAMP"/>
    <property type="match status" value="1"/>
</dbReference>
<dbReference type="EMBL" id="JANGBO010000001">
    <property type="protein sequence ID" value="MCQ5060561.1"/>
    <property type="molecule type" value="Genomic_DNA"/>
</dbReference>
<dbReference type="Pfam" id="PF02518">
    <property type="entry name" value="HATPase_c"/>
    <property type="match status" value="1"/>
</dbReference>